<dbReference type="Ensembl" id="ENSPNAT00000016947.2">
    <property type="protein sequence ID" value="ENSPNAP00000010329.2"/>
    <property type="gene ID" value="ENSPNAG00000015859.2"/>
</dbReference>
<feature type="domain" description="Caspase family p10" evidence="3">
    <location>
        <begin position="174"/>
        <end position="259"/>
    </location>
</feature>
<dbReference type="InterPro" id="IPR052039">
    <property type="entry name" value="Caspase-related_regulators"/>
</dbReference>
<dbReference type="InterPro" id="IPR011600">
    <property type="entry name" value="Pept_C14_caspase"/>
</dbReference>
<evidence type="ECO:0000259" key="4">
    <source>
        <dbReference type="PROSITE" id="PS50208"/>
    </source>
</evidence>
<proteinExistence type="inferred from homology"/>
<dbReference type="GeneTree" id="ENSGT00940000164699"/>
<dbReference type="InterPro" id="IPR001309">
    <property type="entry name" value="Pept_C14_p20"/>
</dbReference>
<evidence type="ECO:0000259" key="3">
    <source>
        <dbReference type="PROSITE" id="PS50207"/>
    </source>
</evidence>
<dbReference type="FunFam" id="3.40.50.1460:FF:000024">
    <property type="entry name" value="Caspase 21"/>
    <property type="match status" value="1"/>
</dbReference>
<dbReference type="SUPFAM" id="SSF52129">
    <property type="entry name" value="Caspase-like"/>
    <property type="match status" value="1"/>
</dbReference>
<evidence type="ECO:0000313" key="6">
    <source>
        <dbReference type="Proteomes" id="UP001501920"/>
    </source>
</evidence>
<organism evidence="5 6">
    <name type="scientific">Pygocentrus nattereri</name>
    <name type="common">Red-bellied piranha</name>
    <dbReference type="NCBI Taxonomy" id="42514"/>
    <lineage>
        <taxon>Eukaryota</taxon>
        <taxon>Metazoa</taxon>
        <taxon>Chordata</taxon>
        <taxon>Craniata</taxon>
        <taxon>Vertebrata</taxon>
        <taxon>Euteleostomi</taxon>
        <taxon>Actinopterygii</taxon>
        <taxon>Neopterygii</taxon>
        <taxon>Teleostei</taxon>
        <taxon>Ostariophysi</taxon>
        <taxon>Characiformes</taxon>
        <taxon>Characoidei</taxon>
        <taxon>Pygocentrus</taxon>
    </lineage>
</organism>
<evidence type="ECO:0000313" key="5">
    <source>
        <dbReference type="Ensembl" id="ENSPNAP00000010329.2"/>
    </source>
</evidence>
<dbReference type="STRING" id="42514.ENSPNAP00000010329"/>
<reference evidence="5" key="3">
    <citation type="submission" date="2025-09" db="UniProtKB">
        <authorList>
            <consortium name="Ensembl"/>
        </authorList>
    </citation>
    <scope>IDENTIFICATION</scope>
</reference>
<reference evidence="5 6" key="1">
    <citation type="submission" date="2020-10" db="EMBL/GenBank/DDBJ databases">
        <title>Pygocentrus nattereri (red-bellied piranha) genome, fPygNat1, primary haplotype.</title>
        <authorList>
            <person name="Myers G."/>
            <person name="Meyer A."/>
            <person name="Karagic N."/>
            <person name="Pippel M."/>
            <person name="Winkler S."/>
            <person name="Tracey A."/>
            <person name="Wood J."/>
            <person name="Formenti G."/>
            <person name="Howe K."/>
            <person name="Fedrigo O."/>
            <person name="Jarvis E.D."/>
        </authorList>
    </citation>
    <scope>NUCLEOTIDE SEQUENCE [LARGE SCALE GENOMIC DNA]</scope>
</reference>
<feature type="domain" description="Caspase family p20" evidence="4">
    <location>
        <begin position="33"/>
        <end position="149"/>
    </location>
</feature>
<comment type="similarity">
    <text evidence="1 2">Belongs to the peptidase C14A family.</text>
</comment>
<dbReference type="PROSITE" id="PS50207">
    <property type="entry name" value="CASPASE_P10"/>
    <property type="match status" value="1"/>
</dbReference>
<sequence length="287" mass="31406">TRGCIKHVPHTHLCTHLLTGSRDPLTLLALSRALIVSVSSFYPDVDLSARPGTARDTQKLHRALCSRGFSTRILNDPDAAEIHEAFKSESEQAVDGCFVGVISSHGEEGLVFGADGRRVQLSKIYSYFGGPKMAAKNKLFLIQACRGHLLDDGVELETDSVGCEDSGLSECASVPPNTVVMYATAPGYGAFMNWTGSIFLQTFCTFLEDGGAELEVTHLLTRISHHIAHHFSARGGKLQGKKEMPCIISRLTTDFYPFIDSGKNKSFRLLATELLDRPYTIRKNSIS</sequence>
<dbReference type="AlphaFoldDB" id="A0A3B4CIK2"/>
<dbReference type="InterPro" id="IPR015917">
    <property type="entry name" value="Pept_C14A"/>
</dbReference>
<dbReference type="PANTHER" id="PTHR22576">
    <property type="entry name" value="MUCOSA ASSOCIATED LYMPHOID TISSUE LYMPHOMA TRANSLOCATION PROTEIN 1/PARACASPASE"/>
    <property type="match status" value="1"/>
</dbReference>
<reference evidence="5" key="2">
    <citation type="submission" date="2025-08" db="UniProtKB">
        <authorList>
            <consortium name="Ensembl"/>
        </authorList>
    </citation>
    <scope>IDENTIFICATION</scope>
</reference>
<dbReference type="Gene3D" id="3.40.50.1460">
    <property type="match status" value="1"/>
</dbReference>
<dbReference type="Proteomes" id="UP001501920">
    <property type="component" value="Chromosome 18"/>
</dbReference>
<evidence type="ECO:0000256" key="2">
    <source>
        <dbReference type="RuleBase" id="RU003971"/>
    </source>
</evidence>
<dbReference type="PROSITE" id="PS50208">
    <property type="entry name" value="CASPASE_P20"/>
    <property type="match status" value="1"/>
</dbReference>
<dbReference type="InterPro" id="IPR002138">
    <property type="entry name" value="Pept_C14_p10"/>
</dbReference>
<name>A0A3B4CIK2_PYGNA</name>
<dbReference type="GO" id="GO:0004197">
    <property type="term" value="F:cysteine-type endopeptidase activity"/>
    <property type="evidence" value="ECO:0007669"/>
    <property type="project" value="InterPro"/>
</dbReference>
<dbReference type="PANTHER" id="PTHR22576:SF41">
    <property type="entry name" value="CASPASE 14, APOPTOSIS-RELATED CYSTEINE PEPTIDASE"/>
    <property type="match status" value="1"/>
</dbReference>
<dbReference type="GO" id="GO:0006508">
    <property type="term" value="P:proteolysis"/>
    <property type="evidence" value="ECO:0007669"/>
    <property type="project" value="InterPro"/>
</dbReference>
<dbReference type="SMART" id="SM00115">
    <property type="entry name" value="CASc"/>
    <property type="match status" value="1"/>
</dbReference>
<dbReference type="OrthoDB" id="6116485at2759"/>
<dbReference type="Pfam" id="PF00656">
    <property type="entry name" value="Peptidase_C14"/>
    <property type="match status" value="1"/>
</dbReference>
<dbReference type="OMA" id="WESMFLK"/>
<protein>
    <submittedName>
        <fullName evidence="5">Caspase 3, apoptosis-related cysteine peptidase-like</fullName>
    </submittedName>
</protein>
<accession>A0A3B4CIK2</accession>
<keyword evidence="6" id="KW-1185">Reference proteome</keyword>
<dbReference type="InterPro" id="IPR029030">
    <property type="entry name" value="Caspase-like_dom_sf"/>
</dbReference>
<evidence type="ECO:0000256" key="1">
    <source>
        <dbReference type="ARBA" id="ARBA00010134"/>
    </source>
</evidence>
<dbReference type="PRINTS" id="PR00376">
    <property type="entry name" value="IL1BCENZYME"/>
</dbReference>